<dbReference type="Pfam" id="PF05365">
    <property type="entry name" value="UCR_UQCRX_QCR9"/>
    <property type="match status" value="1"/>
</dbReference>
<evidence type="ECO:0000313" key="13">
    <source>
        <dbReference type="Proteomes" id="UP001374579"/>
    </source>
</evidence>
<keyword evidence="5" id="KW-0812">Transmembrane</keyword>
<keyword evidence="4 11" id="KW-0679">Respiratory chain</keyword>
<reference evidence="12 13" key="1">
    <citation type="submission" date="2024-02" db="EMBL/GenBank/DDBJ databases">
        <title>Chromosome-scale genome assembly of the rough periwinkle Littorina saxatilis.</title>
        <authorList>
            <person name="De Jode A."/>
            <person name="Faria R."/>
            <person name="Formenti G."/>
            <person name="Sims Y."/>
            <person name="Smith T.P."/>
            <person name="Tracey A."/>
            <person name="Wood J.M.D."/>
            <person name="Zagrodzka Z.B."/>
            <person name="Johannesson K."/>
            <person name="Butlin R.K."/>
            <person name="Leder E.H."/>
        </authorList>
    </citation>
    <scope>NUCLEOTIDE SEQUENCE [LARGE SCALE GENOMIC DNA]</scope>
    <source>
        <strain evidence="12">Snail1</strain>
        <tissue evidence="12">Muscle</tissue>
    </source>
</reference>
<organism evidence="12 13">
    <name type="scientific">Littorina saxatilis</name>
    <dbReference type="NCBI Taxonomy" id="31220"/>
    <lineage>
        <taxon>Eukaryota</taxon>
        <taxon>Metazoa</taxon>
        <taxon>Spiralia</taxon>
        <taxon>Lophotrochozoa</taxon>
        <taxon>Mollusca</taxon>
        <taxon>Gastropoda</taxon>
        <taxon>Caenogastropoda</taxon>
        <taxon>Littorinimorpha</taxon>
        <taxon>Littorinoidea</taxon>
        <taxon>Littorinidae</taxon>
        <taxon>Littorina</taxon>
    </lineage>
</organism>
<comment type="similarity">
    <text evidence="2 11">Belongs to the UQCR10/QCR9 family.</text>
</comment>
<accession>A0AAN9AIL0</accession>
<evidence type="ECO:0000256" key="8">
    <source>
        <dbReference type="ARBA" id="ARBA00022989"/>
    </source>
</evidence>
<evidence type="ECO:0000256" key="10">
    <source>
        <dbReference type="ARBA" id="ARBA00023136"/>
    </source>
</evidence>
<comment type="caution">
    <text evidence="12">The sequence shown here is derived from an EMBL/GenBank/DDBJ whole genome shotgun (WGS) entry which is preliminary data.</text>
</comment>
<dbReference type="Gene3D" id="1.20.5.260">
    <property type="entry name" value="Cytochrome b-c1 complex subunit 9"/>
    <property type="match status" value="1"/>
</dbReference>
<keyword evidence="13" id="KW-1185">Reference proteome</keyword>
<evidence type="ECO:0000256" key="3">
    <source>
        <dbReference type="ARBA" id="ARBA00022448"/>
    </source>
</evidence>
<dbReference type="GO" id="GO:0006122">
    <property type="term" value="P:mitochondrial electron transport, ubiquinol to cytochrome c"/>
    <property type="evidence" value="ECO:0007669"/>
    <property type="project" value="UniProtKB-UniRule"/>
</dbReference>
<dbReference type="AlphaFoldDB" id="A0AAN9AIL0"/>
<evidence type="ECO:0000313" key="12">
    <source>
        <dbReference type="EMBL" id="KAK7087615.1"/>
    </source>
</evidence>
<evidence type="ECO:0000256" key="7">
    <source>
        <dbReference type="ARBA" id="ARBA00022982"/>
    </source>
</evidence>
<dbReference type="GO" id="GO:0045275">
    <property type="term" value="C:respiratory chain complex III"/>
    <property type="evidence" value="ECO:0007669"/>
    <property type="project" value="UniProtKB-UniRule"/>
</dbReference>
<sequence>MSFLNKVYQAVFRRTSTFALAVVTGAFFFERGFDQGAEALFRYVNRGKLYEDVKHQFGGAGEEEEE</sequence>
<protein>
    <recommendedName>
        <fullName evidence="11">Complex III subunit 9</fullName>
    </recommendedName>
</protein>
<dbReference type="PANTHER" id="PTHR12980">
    <property type="entry name" value="UBIQUINOL-CYTOCHROME C REDUCTASE COMPLEX, SUBUNIT X"/>
    <property type="match status" value="1"/>
</dbReference>
<evidence type="ECO:0000256" key="1">
    <source>
        <dbReference type="ARBA" id="ARBA00004434"/>
    </source>
</evidence>
<dbReference type="EMBL" id="JBAMIC010004070">
    <property type="protein sequence ID" value="KAK7087615.1"/>
    <property type="molecule type" value="Genomic_DNA"/>
</dbReference>
<dbReference type="SUPFAM" id="SSF81514">
    <property type="entry name" value="Subunit X (non-heme 7 kDa protein) of cytochrome bc1 complex (Ubiquinol-cytochrome c reductase)"/>
    <property type="match status" value="1"/>
</dbReference>
<keyword evidence="9 11" id="KW-0496">Mitochondrion</keyword>
<evidence type="ECO:0000256" key="2">
    <source>
        <dbReference type="ARBA" id="ARBA00007856"/>
    </source>
</evidence>
<evidence type="ECO:0000256" key="5">
    <source>
        <dbReference type="ARBA" id="ARBA00022692"/>
    </source>
</evidence>
<comment type="subcellular location">
    <subcellularLocation>
        <location evidence="1 11">Mitochondrion inner membrane</location>
        <topology evidence="1 11">Single-pass membrane protein</topology>
    </subcellularLocation>
</comment>
<keyword evidence="6 11" id="KW-0999">Mitochondrion inner membrane</keyword>
<comment type="subunit">
    <text evidence="11">Component of the ubiquinol-cytochrome c oxidoreductase (cytochrome b-c1 complex, complex III, CIII), a multisubunit enzyme composed of 3 respiratory subunits cytochrome b, cytochrome c1 and Rieske protein, 2 core protein subunits, and additional low-molecular weight protein subunits.</text>
</comment>
<keyword evidence="8" id="KW-1133">Transmembrane helix</keyword>
<evidence type="ECO:0000256" key="11">
    <source>
        <dbReference type="RuleBase" id="RU368056"/>
    </source>
</evidence>
<keyword evidence="7 11" id="KW-0249">Electron transport</keyword>
<dbReference type="FunFam" id="1.20.5.260:FF:000001">
    <property type="entry name" value="Cytochrome b-c1 complex subunit 9"/>
    <property type="match status" value="1"/>
</dbReference>
<dbReference type="GO" id="GO:0005743">
    <property type="term" value="C:mitochondrial inner membrane"/>
    <property type="evidence" value="ECO:0007669"/>
    <property type="project" value="UniProtKB-SubCell"/>
</dbReference>
<evidence type="ECO:0000256" key="4">
    <source>
        <dbReference type="ARBA" id="ARBA00022660"/>
    </source>
</evidence>
<evidence type="ECO:0000256" key="6">
    <source>
        <dbReference type="ARBA" id="ARBA00022792"/>
    </source>
</evidence>
<gene>
    <name evidence="12" type="ORF">V1264_021642</name>
</gene>
<dbReference type="InterPro" id="IPR036656">
    <property type="entry name" value="QCR9_sf"/>
</dbReference>
<evidence type="ECO:0000256" key="9">
    <source>
        <dbReference type="ARBA" id="ARBA00023128"/>
    </source>
</evidence>
<dbReference type="InterPro" id="IPR008027">
    <property type="entry name" value="QCR9"/>
</dbReference>
<dbReference type="Proteomes" id="UP001374579">
    <property type="component" value="Unassembled WGS sequence"/>
</dbReference>
<name>A0AAN9AIL0_9CAEN</name>
<keyword evidence="10" id="KW-0472">Membrane</keyword>
<comment type="function">
    <text evidence="11">Component of the ubiquinol-cytochrome c oxidoreductase, a multisubunit transmembrane complex that is part of the mitochondrial electron transport chain which drives oxidative phosphorylation. The complex plays an important role in the uptake of multiple carbon sources present in different host niches.</text>
</comment>
<proteinExistence type="inferred from homology"/>
<dbReference type="PANTHER" id="PTHR12980:SF0">
    <property type="entry name" value="CYTOCHROME B-C1 COMPLEX SUBUNIT 9"/>
    <property type="match status" value="1"/>
</dbReference>
<keyword evidence="3 11" id="KW-0813">Transport</keyword>